<name>A0A6I6E1R5_9MICO</name>
<dbReference type="KEGG" id="moj:D7D94_10600"/>
<keyword evidence="1" id="KW-0732">Signal</keyword>
<protein>
    <submittedName>
        <fullName evidence="2">ABC transporter</fullName>
    </submittedName>
</protein>
<gene>
    <name evidence="2" type="ORF">D7D94_10600</name>
</gene>
<dbReference type="RefSeq" id="WP_156242580.1">
    <property type="nucleotide sequence ID" value="NZ_BAAAZL010000004.1"/>
</dbReference>
<dbReference type="EMBL" id="CP032550">
    <property type="protein sequence ID" value="QGU28074.1"/>
    <property type="molecule type" value="Genomic_DNA"/>
</dbReference>
<evidence type="ECO:0000313" key="3">
    <source>
        <dbReference type="Proteomes" id="UP000422989"/>
    </source>
</evidence>
<dbReference type="SUPFAM" id="SSF50998">
    <property type="entry name" value="Quinoprotein alcohol dehydrogenase-like"/>
    <property type="match status" value="1"/>
</dbReference>
<accession>A0A6I6E1R5</accession>
<dbReference type="OrthoDB" id="60524at2"/>
<evidence type="ECO:0000256" key="1">
    <source>
        <dbReference type="SAM" id="SignalP"/>
    </source>
</evidence>
<dbReference type="AlphaFoldDB" id="A0A6I6E1R5"/>
<dbReference type="Proteomes" id="UP000422989">
    <property type="component" value="Chromosome"/>
</dbReference>
<feature type="chain" id="PRO_5026346430" evidence="1">
    <location>
        <begin position="25"/>
        <end position="414"/>
    </location>
</feature>
<reference evidence="2 3" key="1">
    <citation type="submission" date="2018-09" db="EMBL/GenBank/DDBJ databases">
        <title>Whole genome sequencing of Microbacterium oryzae strain MB-10T.</title>
        <authorList>
            <person name="Das S.K."/>
        </authorList>
    </citation>
    <scope>NUCLEOTIDE SEQUENCE [LARGE SCALE GENOMIC DNA]</scope>
    <source>
        <strain evidence="2 3">MB-10</strain>
    </source>
</reference>
<proteinExistence type="predicted"/>
<keyword evidence="3" id="KW-1185">Reference proteome</keyword>
<organism evidence="2 3">
    <name type="scientific">Microbacterium oryzae</name>
    <dbReference type="NCBI Taxonomy" id="743009"/>
    <lineage>
        <taxon>Bacteria</taxon>
        <taxon>Bacillati</taxon>
        <taxon>Actinomycetota</taxon>
        <taxon>Actinomycetes</taxon>
        <taxon>Micrococcales</taxon>
        <taxon>Microbacteriaceae</taxon>
        <taxon>Microbacterium</taxon>
    </lineage>
</organism>
<dbReference type="InterPro" id="IPR011047">
    <property type="entry name" value="Quinoprotein_ADH-like_sf"/>
</dbReference>
<feature type="signal peptide" evidence="1">
    <location>
        <begin position="1"/>
        <end position="24"/>
    </location>
</feature>
<evidence type="ECO:0000313" key="2">
    <source>
        <dbReference type="EMBL" id="QGU28074.1"/>
    </source>
</evidence>
<sequence length="414" mass="42122">MSPRSRPVRLAAATAILLITPACATIDPVAGPSTSAAPSAAAGHGEIAGAAEVAEPPLQLVSVDESGALGALDLLDGTTAEIARVGAPEALASDGRYLFVTTDAGVEIVDSGAWTWDHVDHFHYYRAEPRTVGTVDGAGPATVSTGLLSTAGATGIFLSGSGQAVLLDNAALGDGRIDELFRIETGAPEGVAAPLGGGALVSAPGEDGGMLRFHEADGAVTPSTTECVDAQGSITTRVGLVVGCADGAVLATMDRGEPVFERIPYPADATAERAIGFDGRKGRPTVAAIAGDAGLWLLDTREREWTLVETDAPLLRVAAVDDADGHVVALDTEGRVRVLLAGTGEEVAVTEPLLPETLDADALTGVSLTVDAQRAYLSAPTEGVAYEIAYADGARIARTLETPTEPAFLAEVGR</sequence>